<organism evidence="2 3">
    <name type="scientific">Thiorhodovibrio frisius</name>
    <dbReference type="NCBI Taxonomy" id="631362"/>
    <lineage>
        <taxon>Bacteria</taxon>
        <taxon>Pseudomonadati</taxon>
        <taxon>Pseudomonadota</taxon>
        <taxon>Gammaproteobacteria</taxon>
        <taxon>Chromatiales</taxon>
        <taxon>Chromatiaceae</taxon>
        <taxon>Thiorhodovibrio</taxon>
    </lineage>
</organism>
<keyword evidence="3" id="KW-1185">Reference proteome</keyword>
<gene>
    <name evidence="2" type="ORF">Thi970DRAFT_00132</name>
</gene>
<reference evidence="2 3" key="2">
    <citation type="submission" date="2011-11" db="EMBL/GenBank/DDBJ databases">
        <authorList>
            <consortium name="US DOE Joint Genome Institute"/>
            <person name="Lucas S."/>
            <person name="Han J."/>
            <person name="Lapidus A."/>
            <person name="Cheng J.-F."/>
            <person name="Goodwin L."/>
            <person name="Pitluck S."/>
            <person name="Peters L."/>
            <person name="Ovchinnikova G."/>
            <person name="Zhang X."/>
            <person name="Detter J.C."/>
            <person name="Han C."/>
            <person name="Tapia R."/>
            <person name="Land M."/>
            <person name="Hauser L."/>
            <person name="Kyrpides N."/>
            <person name="Ivanova N."/>
            <person name="Pagani I."/>
            <person name="Vogl K."/>
            <person name="Liu Z."/>
            <person name="Overmann J."/>
            <person name="Frigaard N.-U."/>
            <person name="Bryant D."/>
            <person name="Woyke T."/>
        </authorList>
    </citation>
    <scope>NUCLEOTIDE SEQUENCE [LARGE SCALE GENOMIC DNA]</scope>
    <source>
        <strain evidence="2 3">970</strain>
    </source>
</reference>
<sequence>MATLQEALEHRDDARHILSFSGGKDSTALGIYLLEEYPQIPLEFVFCDTGAELPETYDYIKRFETIFGVAVTRLNALQLYGVEEKGERNPFDLILNELYGGFMPRPDNRWCTRELKIKVYERYLQGSPVYSYIGIRADEDRVGYQGGKPVVLSDKPNITPVYPFKDRGLVLADIKELLLSSGLGLPPYYSWRSRSGCYFCFYQQIGEWQGLLEQHPDLFEKAKRYEQSNGGRPFHWVQGRPLESVAKLKTRYAIPDGEALDGCAVCHL</sequence>
<dbReference type="OrthoDB" id="9774475at2"/>
<proteinExistence type="predicted"/>
<dbReference type="GO" id="GO:0003824">
    <property type="term" value="F:catalytic activity"/>
    <property type="evidence" value="ECO:0007669"/>
    <property type="project" value="InterPro"/>
</dbReference>
<dbReference type="Proteomes" id="UP000002964">
    <property type="component" value="Unassembled WGS sequence"/>
</dbReference>
<dbReference type="PANTHER" id="PTHR43196:SF2">
    <property type="entry name" value="PHOSPHOADENOSINE PHOSPHOSULFATE REDUCTASE"/>
    <property type="match status" value="1"/>
</dbReference>
<protein>
    <submittedName>
        <fullName evidence="2">PAPS reductase/FAD synthetase family protein</fullName>
    </submittedName>
</protein>
<feature type="domain" description="Phosphoadenosine phosphosulphate reductase" evidence="1">
    <location>
        <begin position="16"/>
        <end position="189"/>
    </location>
</feature>
<evidence type="ECO:0000313" key="2">
    <source>
        <dbReference type="EMBL" id="EIC23995.1"/>
    </source>
</evidence>
<reference evidence="3" key="1">
    <citation type="submission" date="2011-06" db="EMBL/GenBank/DDBJ databases">
        <authorList>
            <consortium name="US DOE Joint Genome Institute (JGI-PGF)"/>
            <person name="Lucas S."/>
            <person name="Han J."/>
            <person name="Lapidus A."/>
            <person name="Cheng J.-F."/>
            <person name="Goodwin L."/>
            <person name="Pitluck S."/>
            <person name="Peters L."/>
            <person name="Land M.L."/>
            <person name="Hauser L."/>
            <person name="Vogl K."/>
            <person name="Liu Z."/>
            <person name="Overmann J."/>
            <person name="Frigaard N.-U."/>
            <person name="Bryant D.A."/>
            <person name="Woyke T.J."/>
        </authorList>
    </citation>
    <scope>NUCLEOTIDE SEQUENCE [LARGE SCALE GENOMIC DNA]</scope>
    <source>
        <strain evidence="3">970</strain>
    </source>
</reference>
<dbReference type="InterPro" id="IPR014729">
    <property type="entry name" value="Rossmann-like_a/b/a_fold"/>
</dbReference>
<dbReference type="STRING" id="631362.Thi970DRAFT_00132"/>
<dbReference type="Pfam" id="PF01507">
    <property type="entry name" value="PAPS_reduct"/>
    <property type="match status" value="1"/>
</dbReference>
<dbReference type="RefSeq" id="WP_009146618.1">
    <property type="nucleotide sequence ID" value="NZ_CP121471.1"/>
</dbReference>
<dbReference type="PANTHER" id="PTHR43196">
    <property type="entry name" value="SULFATE ADENYLYLTRANSFERASE SUBUNIT 2"/>
    <property type="match status" value="1"/>
</dbReference>
<dbReference type="Gene3D" id="3.40.50.620">
    <property type="entry name" value="HUPs"/>
    <property type="match status" value="1"/>
</dbReference>
<dbReference type="InterPro" id="IPR050128">
    <property type="entry name" value="Sulfate_adenylyltrnsfr_sub2"/>
</dbReference>
<evidence type="ECO:0000313" key="3">
    <source>
        <dbReference type="Proteomes" id="UP000002964"/>
    </source>
</evidence>
<dbReference type="HOGENOM" id="CLU_064283_0_0_6"/>
<accession>H8YVQ5</accession>
<dbReference type="SUPFAM" id="SSF52402">
    <property type="entry name" value="Adenine nucleotide alpha hydrolases-like"/>
    <property type="match status" value="1"/>
</dbReference>
<name>H8YVQ5_9GAMM</name>
<dbReference type="EMBL" id="JH603163">
    <property type="protein sequence ID" value="EIC23995.1"/>
    <property type="molecule type" value="Genomic_DNA"/>
</dbReference>
<dbReference type="eggNOG" id="COG0175">
    <property type="taxonomic scope" value="Bacteria"/>
</dbReference>
<evidence type="ECO:0000259" key="1">
    <source>
        <dbReference type="Pfam" id="PF01507"/>
    </source>
</evidence>
<dbReference type="AlphaFoldDB" id="H8YVQ5"/>
<dbReference type="InterPro" id="IPR002500">
    <property type="entry name" value="PAPS_reduct_dom"/>
</dbReference>